<dbReference type="EMBL" id="CM047586">
    <property type="protein sequence ID" value="KAI9909686.1"/>
    <property type="molecule type" value="Genomic_DNA"/>
</dbReference>
<evidence type="ECO:0000313" key="2">
    <source>
        <dbReference type="Proteomes" id="UP001163321"/>
    </source>
</evidence>
<protein>
    <submittedName>
        <fullName evidence="1">Uncharacterized protein</fullName>
    </submittedName>
</protein>
<dbReference type="Proteomes" id="UP001163321">
    <property type="component" value="Chromosome 7"/>
</dbReference>
<name>A0ACC0VUA4_9STRA</name>
<gene>
    <name evidence="1" type="ORF">PsorP6_015316</name>
</gene>
<keyword evidence="2" id="KW-1185">Reference proteome</keyword>
<accession>A0ACC0VUA4</accession>
<reference evidence="1 2" key="1">
    <citation type="journal article" date="2022" name="bioRxiv">
        <title>The genome of the oomycete Peronosclerospora sorghi, a cosmopolitan pathogen of maize and sorghum, is inflated with dispersed pseudogenes.</title>
        <authorList>
            <person name="Fletcher K."/>
            <person name="Martin F."/>
            <person name="Isakeit T."/>
            <person name="Cavanaugh K."/>
            <person name="Magill C."/>
            <person name="Michelmore R."/>
        </authorList>
    </citation>
    <scope>NUCLEOTIDE SEQUENCE [LARGE SCALE GENOMIC DNA]</scope>
    <source>
        <strain evidence="1">P6</strain>
    </source>
</reference>
<sequence>MTIIYLVTHILTFFTDVLVIMNLVLIPVIESRQVNGSVEALLDSLKWCGIREDEEYTSTHPTRQAYNAFSHHQRLAELFRNVYKSAKVAFAKELIEKKVITSQQNRAMPLINKDMCVCVSAQPRRLSKLGLVFTSENCEEVH</sequence>
<proteinExistence type="predicted"/>
<evidence type="ECO:0000313" key="1">
    <source>
        <dbReference type="EMBL" id="KAI9909686.1"/>
    </source>
</evidence>
<comment type="caution">
    <text evidence="1">The sequence shown here is derived from an EMBL/GenBank/DDBJ whole genome shotgun (WGS) entry which is preliminary data.</text>
</comment>
<organism evidence="1 2">
    <name type="scientific">Peronosclerospora sorghi</name>
    <dbReference type="NCBI Taxonomy" id="230839"/>
    <lineage>
        <taxon>Eukaryota</taxon>
        <taxon>Sar</taxon>
        <taxon>Stramenopiles</taxon>
        <taxon>Oomycota</taxon>
        <taxon>Peronosporomycetes</taxon>
        <taxon>Peronosporales</taxon>
        <taxon>Peronosporaceae</taxon>
        <taxon>Peronosclerospora</taxon>
    </lineage>
</organism>